<reference evidence="1 2" key="1">
    <citation type="journal article" date="2014" name="Agronomy (Basel)">
        <title>A Draft Genome Sequence for Ensete ventricosum, the Drought-Tolerant Tree Against Hunger.</title>
        <authorList>
            <person name="Harrison J."/>
            <person name="Moore K.A."/>
            <person name="Paszkiewicz K."/>
            <person name="Jones T."/>
            <person name="Grant M."/>
            <person name="Ambacheew D."/>
            <person name="Muzemil S."/>
            <person name="Studholme D.J."/>
        </authorList>
    </citation>
    <scope>NUCLEOTIDE SEQUENCE [LARGE SCALE GENOMIC DNA]</scope>
</reference>
<comment type="caution">
    <text evidence="1">The sequence shown here is derived from an EMBL/GenBank/DDBJ whole genome shotgun (WGS) entry which is preliminary data.</text>
</comment>
<organism evidence="1 2">
    <name type="scientific">Ensete ventricosum</name>
    <name type="common">Abyssinian banana</name>
    <name type="synonym">Musa ensete</name>
    <dbReference type="NCBI Taxonomy" id="4639"/>
    <lineage>
        <taxon>Eukaryota</taxon>
        <taxon>Viridiplantae</taxon>
        <taxon>Streptophyta</taxon>
        <taxon>Embryophyta</taxon>
        <taxon>Tracheophyta</taxon>
        <taxon>Spermatophyta</taxon>
        <taxon>Magnoliopsida</taxon>
        <taxon>Liliopsida</taxon>
        <taxon>Zingiberales</taxon>
        <taxon>Musaceae</taxon>
        <taxon>Ensete</taxon>
    </lineage>
</organism>
<evidence type="ECO:0000313" key="2">
    <source>
        <dbReference type="Proteomes" id="UP000287651"/>
    </source>
</evidence>
<gene>
    <name evidence="1" type="ORF">B296_00020879</name>
</gene>
<name>A0A426YKG4_ENSVE</name>
<proteinExistence type="predicted"/>
<accession>A0A426YKG4</accession>
<dbReference type="EMBL" id="AMZH03011775">
    <property type="protein sequence ID" value="RRT52245.1"/>
    <property type="molecule type" value="Genomic_DNA"/>
</dbReference>
<dbReference type="AlphaFoldDB" id="A0A426YKG4"/>
<sequence>MQTYNAFQSIPDTSLLASPIVRALLPESSQSNGSKARNVGAARQWLGFRLFFLLAKALVVSALTSGCREEALSVVIREYRSDIPNIPNSGYLSSFRWGEVGHRSESPFPVSRPYLLLHQPAKADLASFQLTISRQPSQLSRQPGADLVLRLMIRDSRWVPPFELNYELPASISSVVVQFLFS</sequence>
<protein>
    <submittedName>
        <fullName evidence="1">Uncharacterized protein</fullName>
    </submittedName>
</protein>
<evidence type="ECO:0000313" key="1">
    <source>
        <dbReference type="EMBL" id="RRT52245.1"/>
    </source>
</evidence>
<dbReference type="Proteomes" id="UP000287651">
    <property type="component" value="Unassembled WGS sequence"/>
</dbReference>